<dbReference type="SMART" id="SM00474">
    <property type="entry name" value="35EXOc"/>
    <property type="match status" value="1"/>
</dbReference>
<evidence type="ECO:0000313" key="21">
    <source>
        <dbReference type="EMBL" id="KRL99831.1"/>
    </source>
</evidence>
<dbReference type="GO" id="GO:0006261">
    <property type="term" value="P:DNA-templated DNA replication"/>
    <property type="evidence" value="ECO:0007669"/>
    <property type="project" value="UniProtKB-UniRule"/>
</dbReference>
<evidence type="ECO:0000256" key="16">
    <source>
        <dbReference type="NCBIfam" id="TIGR00593"/>
    </source>
</evidence>
<dbReference type="NCBIfam" id="NF004397">
    <property type="entry name" value="PRK05755.1"/>
    <property type="match status" value="1"/>
</dbReference>
<dbReference type="FunFam" id="1.20.1060.10:FF:000001">
    <property type="entry name" value="DNA polymerase I"/>
    <property type="match status" value="1"/>
</dbReference>
<dbReference type="SUPFAM" id="SSF53098">
    <property type="entry name" value="Ribonuclease H-like"/>
    <property type="match status" value="1"/>
</dbReference>
<dbReference type="EC" id="2.7.7.7" evidence="3 16"/>
<protein>
    <recommendedName>
        <fullName evidence="4 16">DNA polymerase I</fullName>
        <ecNumber evidence="3 16">2.7.7.7</ecNumber>
    </recommendedName>
</protein>
<dbReference type="InterPro" id="IPR054690">
    <property type="entry name" value="DNA_polI_exonuclease"/>
</dbReference>
<dbReference type="PROSITE" id="PS00447">
    <property type="entry name" value="DNA_POLYMERASE_A"/>
    <property type="match status" value="1"/>
</dbReference>
<dbReference type="Gene3D" id="3.30.420.10">
    <property type="entry name" value="Ribonuclease H-like superfamily/Ribonuclease H"/>
    <property type="match status" value="1"/>
</dbReference>
<dbReference type="InterPro" id="IPR002298">
    <property type="entry name" value="DNA_polymerase_A"/>
</dbReference>
<dbReference type="Pfam" id="PF01367">
    <property type="entry name" value="5_3_exonuc"/>
    <property type="match status" value="1"/>
</dbReference>
<proteinExistence type="inferred from homology"/>
<dbReference type="FunFam" id="1.10.150.20:FF:000003">
    <property type="entry name" value="DNA polymerase I"/>
    <property type="match status" value="1"/>
</dbReference>
<dbReference type="Pfam" id="PF00476">
    <property type="entry name" value="DNA_pol_A"/>
    <property type="match status" value="1"/>
</dbReference>
<dbReference type="Gene3D" id="3.40.50.1010">
    <property type="entry name" value="5'-nuclease"/>
    <property type="match status" value="1"/>
</dbReference>
<dbReference type="InterPro" id="IPR020046">
    <property type="entry name" value="5-3_exonucl_a-hlix_arch_N"/>
</dbReference>
<dbReference type="InterPro" id="IPR019760">
    <property type="entry name" value="DNA-dir_DNA_pol_A_CS"/>
</dbReference>
<keyword evidence="8" id="KW-0540">Nuclease</keyword>
<evidence type="ECO:0000256" key="14">
    <source>
        <dbReference type="ARBA" id="ARBA00023204"/>
    </source>
</evidence>
<dbReference type="InterPro" id="IPR001098">
    <property type="entry name" value="DNA-dir_DNA_pol_A_palm_dom"/>
</dbReference>
<evidence type="ECO:0000256" key="2">
    <source>
        <dbReference type="ARBA" id="ARBA00011541"/>
    </source>
</evidence>
<dbReference type="PATRIC" id="fig|1423801.4.peg.2423"/>
<dbReference type="InterPro" id="IPR012337">
    <property type="entry name" value="RNaseH-like_sf"/>
</dbReference>
<evidence type="ECO:0000256" key="11">
    <source>
        <dbReference type="ARBA" id="ARBA00022839"/>
    </source>
</evidence>
<comment type="catalytic activity">
    <reaction evidence="15 17">
        <text>DNA(n) + a 2'-deoxyribonucleoside 5'-triphosphate = DNA(n+1) + diphosphate</text>
        <dbReference type="Rhea" id="RHEA:22508"/>
        <dbReference type="Rhea" id="RHEA-COMP:17339"/>
        <dbReference type="Rhea" id="RHEA-COMP:17340"/>
        <dbReference type="ChEBI" id="CHEBI:33019"/>
        <dbReference type="ChEBI" id="CHEBI:61560"/>
        <dbReference type="ChEBI" id="CHEBI:173112"/>
        <dbReference type="EC" id="2.7.7.7"/>
    </reaction>
</comment>
<evidence type="ECO:0000259" key="18">
    <source>
        <dbReference type="SMART" id="SM00474"/>
    </source>
</evidence>
<dbReference type="SMART" id="SM00482">
    <property type="entry name" value="POLAc"/>
    <property type="match status" value="1"/>
</dbReference>
<dbReference type="InterPro" id="IPR036397">
    <property type="entry name" value="RNaseH_sf"/>
</dbReference>
<evidence type="ECO:0000256" key="4">
    <source>
        <dbReference type="ARBA" id="ARBA00020311"/>
    </source>
</evidence>
<dbReference type="AlphaFoldDB" id="A0A0R1V2K0"/>
<comment type="subunit">
    <text evidence="2 17">Single-chain monomer with multiple functions.</text>
</comment>
<dbReference type="GO" id="GO:0008408">
    <property type="term" value="F:3'-5' exonuclease activity"/>
    <property type="evidence" value="ECO:0007669"/>
    <property type="project" value="InterPro"/>
</dbReference>
<evidence type="ECO:0000259" key="20">
    <source>
        <dbReference type="SMART" id="SM00482"/>
    </source>
</evidence>
<dbReference type="InterPro" id="IPR036279">
    <property type="entry name" value="5-3_exonuclease_C_sf"/>
</dbReference>
<accession>A0A0R1V2K0</accession>
<feature type="domain" description="5'-3' exonuclease" evidence="19">
    <location>
        <begin position="22"/>
        <end position="285"/>
    </location>
</feature>
<comment type="similarity">
    <text evidence="1 17">Belongs to the DNA polymerase type-A family.</text>
</comment>
<dbReference type="Gene3D" id="1.20.1060.10">
    <property type="entry name" value="Taq DNA Polymerase, Chain T, domain 4"/>
    <property type="match status" value="1"/>
</dbReference>
<dbReference type="SUPFAM" id="SSF88723">
    <property type="entry name" value="PIN domain-like"/>
    <property type="match status" value="1"/>
</dbReference>
<dbReference type="STRING" id="1423801.FD50_GL002366"/>
<dbReference type="InterPro" id="IPR020045">
    <property type="entry name" value="DNA_polI_H3TH"/>
</dbReference>
<evidence type="ECO:0000256" key="12">
    <source>
        <dbReference type="ARBA" id="ARBA00022932"/>
    </source>
</evidence>
<evidence type="ECO:0000256" key="7">
    <source>
        <dbReference type="ARBA" id="ARBA00022705"/>
    </source>
</evidence>
<evidence type="ECO:0000259" key="19">
    <source>
        <dbReference type="SMART" id="SM00475"/>
    </source>
</evidence>
<keyword evidence="6 17" id="KW-0548">Nucleotidyltransferase</keyword>
<dbReference type="CDD" id="cd09898">
    <property type="entry name" value="H3TH_53EXO"/>
    <property type="match status" value="1"/>
</dbReference>
<evidence type="ECO:0000256" key="6">
    <source>
        <dbReference type="ARBA" id="ARBA00022695"/>
    </source>
</evidence>
<dbReference type="GO" id="GO:0003677">
    <property type="term" value="F:DNA binding"/>
    <property type="evidence" value="ECO:0007669"/>
    <property type="project" value="UniProtKB-UniRule"/>
</dbReference>
<dbReference type="CDD" id="cd06140">
    <property type="entry name" value="DNA_polA_I_Bacillus_like_exo"/>
    <property type="match status" value="1"/>
</dbReference>
<evidence type="ECO:0000313" key="22">
    <source>
        <dbReference type="Proteomes" id="UP000051166"/>
    </source>
</evidence>
<keyword evidence="22" id="KW-1185">Reference proteome</keyword>
<evidence type="ECO:0000256" key="8">
    <source>
        <dbReference type="ARBA" id="ARBA00022722"/>
    </source>
</evidence>
<dbReference type="NCBIfam" id="TIGR00593">
    <property type="entry name" value="pola"/>
    <property type="match status" value="1"/>
</dbReference>
<dbReference type="CDD" id="cd09859">
    <property type="entry name" value="PIN_53EXO"/>
    <property type="match status" value="1"/>
</dbReference>
<evidence type="ECO:0000256" key="10">
    <source>
        <dbReference type="ARBA" id="ARBA00022801"/>
    </source>
</evidence>
<dbReference type="InterPro" id="IPR029060">
    <property type="entry name" value="PIN-like_dom_sf"/>
</dbReference>
<dbReference type="GO" id="GO:0003887">
    <property type="term" value="F:DNA-directed DNA polymerase activity"/>
    <property type="evidence" value="ECO:0007669"/>
    <property type="project" value="UniProtKB-UniRule"/>
</dbReference>
<name>A0A0R1V2K0_9LACO</name>
<dbReference type="InterPro" id="IPR043502">
    <property type="entry name" value="DNA/RNA_pol_sf"/>
</dbReference>
<evidence type="ECO:0000256" key="17">
    <source>
        <dbReference type="RuleBase" id="RU004460"/>
    </source>
</evidence>
<feature type="domain" description="3'-5' exonuclease" evidence="18">
    <location>
        <begin position="326"/>
        <end position="496"/>
    </location>
</feature>
<keyword evidence="13 17" id="KW-0238">DNA-binding</keyword>
<keyword evidence="12 17" id="KW-0239">DNA-directed DNA polymerase</keyword>
<keyword evidence="14 17" id="KW-0234">DNA repair</keyword>
<dbReference type="Proteomes" id="UP000051166">
    <property type="component" value="Unassembled WGS sequence"/>
</dbReference>
<evidence type="ECO:0000256" key="5">
    <source>
        <dbReference type="ARBA" id="ARBA00022679"/>
    </source>
</evidence>
<evidence type="ECO:0000256" key="15">
    <source>
        <dbReference type="ARBA" id="ARBA00049244"/>
    </source>
</evidence>
<evidence type="ECO:0000256" key="9">
    <source>
        <dbReference type="ARBA" id="ARBA00022763"/>
    </source>
</evidence>
<dbReference type="Gene3D" id="1.10.150.20">
    <property type="entry name" value="5' to 3' exonuclease, C-terminal subdomain"/>
    <property type="match status" value="2"/>
</dbReference>
<dbReference type="CDD" id="cd08637">
    <property type="entry name" value="DNA_pol_A_pol_I_C"/>
    <property type="match status" value="1"/>
</dbReference>
<comment type="caution">
    <text evidence="21">The sequence shown here is derived from an EMBL/GenBank/DDBJ whole genome shotgun (WGS) entry which is preliminary data.</text>
</comment>
<keyword evidence="7 17" id="KW-0235">DNA replication</keyword>
<dbReference type="FunFam" id="1.10.150.20:FF:000002">
    <property type="entry name" value="DNA polymerase I"/>
    <property type="match status" value="1"/>
</dbReference>
<keyword evidence="10" id="KW-0378">Hydrolase</keyword>
<dbReference type="InterPro" id="IPR002562">
    <property type="entry name" value="3'-5'_exonuclease_dom"/>
</dbReference>
<keyword evidence="5 17" id="KW-0808">Transferase</keyword>
<dbReference type="Pfam" id="PF22619">
    <property type="entry name" value="DNA_polI_exo1"/>
    <property type="match status" value="1"/>
</dbReference>
<sequence length="907" mass="102533">MFGRIKQGRQSLKGVRKMNNKKKLLLIDGNSVAFRAFFALHQSLERFVNHSGLHTNAIYGFNTMLDNIIEKTAPTHALVAFDAGKQTFRTAKFSDYKGGRSKTPTELSEQLPYLQKLLTAYGMKSYELKEYEADDIIGTLAKRAEEDGFEVVIVTGDRDLTQLATPKTTVAVTQKGVSEVENYTPEHVLEKYGITPAQIVDMKGLVGDSSDNYPGVAKVGEKTALKLLKQFGSLEALYENLDQLKPSKMKEHLEEDRETAFLCKDLARIRQNAPVSLELAELAWAGENDEQLTSFYEEMDFKSFLRKRAAKNPAEQPERSIKKFAYTVLDEQTITKSNFQAQQGISFYLEMSGANYHQAPLVGFVLVLGAQYFVSRDCKLLQHPKLRQLLADPKVKVDLFDGKRTFVGLARLGINLTAIDFDLLLVSYLLNTSENSNDLGKLAQLHGYEDVRSDEEIYGKGAKYQIPTDDKIFFGHLCSKAHAITTLKAPLLLKLKENQQEELYLKMERPLSLVLGAMELAGIKVDQARLEQMGSEFKERIKEVELEIYNEAGEEFNLNSPKQLGVILFEKLKLPVIKKTKTGYSTAVGVLEQLRGMAPIVDNILKYRQIAKIQSTYVEGLLKYISPKDSKVHTRYTQTLTATGRLSSVDPNLQNIPIRLPEGKKIRQVFVPRKAGWEIFSSDYSQIELRVLAHISHDENMQTAFKAGADIHANTAMQIFGLDAPTQVTPNMRRQAKAVNFGIVYGISDYGLAQNIGITRKQAKAFIERYFEIFPGVHEYMKRIVEQAHAKGYVETLFKRRRYLPDIKSKNYNLRSFSERTAMNTPIQGSAADIIKVAMINMQKMLQQEKLQAVMLLQVHDELIFEAPDDEIERLEKLVPQVMDQAVSLEVPLKVESSHGSTWFDTK</sequence>
<dbReference type="PRINTS" id="PR00868">
    <property type="entry name" value="DNAPOLI"/>
</dbReference>
<evidence type="ECO:0000256" key="1">
    <source>
        <dbReference type="ARBA" id="ARBA00007705"/>
    </source>
</evidence>
<dbReference type="InterPro" id="IPR002421">
    <property type="entry name" value="5-3_exonuclease"/>
</dbReference>
<dbReference type="SMART" id="SM00279">
    <property type="entry name" value="HhH2"/>
    <property type="match status" value="1"/>
</dbReference>
<gene>
    <name evidence="17" type="primary">polA</name>
    <name evidence="21" type="ORF">FD50_GL002366</name>
</gene>
<evidence type="ECO:0000256" key="13">
    <source>
        <dbReference type="ARBA" id="ARBA00023125"/>
    </source>
</evidence>
<dbReference type="Pfam" id="PF02739">
    <property type="entry name" value="5_3_exonuc_N"/>
    <property type="match status" value="1"/>
</dbReference>
<keyword evidence="11" id="KW-0269">Exonuclease</keyword>
<dbReference type="GO" id="GO:0008409">
    <property type="term" value="F:5'-3' exonuclease activity"/>
    <property type="evidence" value="ECO:0007669"/>
    <property type="project" value="InterPro"/>
</dbReference>
<dbReference type="SUPFAM" id="SSF56672">
    <property type="entry name" value="DNA/RNA polymerases"/>
    <property type="match status" value="1"/>
</dbReference>
<feature type="domain" description="DNA-directed DNA polymerase family A palm" evidence="20">
    <location>
        <begin position="663"/>
        <end position="871"/>
    </location>
</feature>
<dbReference type="Gene3D" id="3.30.70.370">
    <property type="match status" value="1"/>
</dbReference>
<dbReference type="PANTHER" id="PTHR10133:SF27">
    <property type="entry name" value="DNA POLYMERASE NU"/>
    <property type="match status" value="1"/>
</dbReference>
<dbReference type="FunFam" id="3.40.50.1010:FF:000001">
    <property type="entry name" value="DNA polymerase I"/>
    <property type="match status" value="1"/>
</dbReference>
<organism evidence="21 22">
    <name type="scientific">Liquorilactobacillus satsumensis DSM 16230 = JCM 12392</name>
    <dbReference type="NCBI Taxonomy" id="1423801"/>
    <lineage>
        <taxon>Bacteria</taxon>
        <taxon>Bacillati</taxon>
        <taxon>Bacillota</taxon>
        <taxon>Bacilli</taxon>
        <taxon>Lactobacillales</taxon>
        <taxon>Lactobacillaceae</taxon>
        <taxon>Liquorilactobacillus</taxon>
    </lineage>
</organism>
<dbReference type="InterPro" id="IPR008918">
    <property type="entry name" value="HhH2"/>
</dbReference>
<dbReference type="PANTHER" id="PTHR10133">
    <property type="entry name" value="DNA POLYMERASE I"/>
    <property type="match status" value="1"/>
</dbReference>
<dbReference type="InterPro" id="IPR018320">
    <property type="entry name" value="DNA_polymerase_1"/>
</dbReference>
<evidence type="ECO:0000256" key="3">
    <source>
        <dbReference type="ARBA" id="ARBA00012417"/>
    </source>
</evidence>
<dbReference type="GO" id="GO:0006302">
    <property type="term" value="P:double-strand break repair"/>
    <property type="evidence" value="ECO:0007669"/>
    <property type="project" value="TreeGrafter"/>
</dbReference>
<dbReference type="SMART" id="SM00475">
    <property type="entry name" value="53EXOc"/>
    <property type="match status" value="1"/>
</dbReference>
<keyword evidence="9 17" id="KW-0227">DNA damage</keyword>
<reference evidence="21 22" key="1">
    <citation type="journal article" date="2015" name="Genome Announc.">
        <title>Expanding the biotechnology potential of lactobacilli through comparative genomics of 213 strains and associated genera.</title>
        <authorList>
            <person name="Sun Z."/>
            <person name="Harris H.M."/>
            <person name="McCann A."/>
            <person name="Guo C."/>
            <person name="Argimon S."/>
            <person name="Zhang W."/>
            <person name="Yang X."/>
            <person name="Jeffery I.B."/>
            <person name="Cooney J.C."/>
            <person name="Kagawa T.F."/>
            <person name="Liu W."/>
            <person name="Song Y."/>
            <person name="Salvetti E."/>
            <person name="Wrobel A."/>
            <person name="Rasinkangas P."/>
            <person name="Parkhill J."/>
            <person name="Rea M.C."/>
            <person name="O'Sullivan O."/>
            <person name="Ritari J."/>
            <person name="Douillard F.P."/>
            <person name="Paul Ross R."/>
            <person name="Yang R."/>
            <person name="Briner A.E."/>
            <person name="Felis G.E."/>
            <person name="de Vos W.M."/>
            <person name="Barrangou R."/>
            <person name="Klaenhammer T.R."/>
            <person name="Caufield P.W."/>
            <person name="Cui Y."/>
            <person name="Zhang H."/>
            <person name="O'Toole P.W."/>
        </authorList>
    </citation>
    <scope>NUCLEOTIDE SEQUENCE [LARGE SCALE GENOMIC DNA]</scope>
    <source>
        <strain evidence="21 22">DSM 16230</strain>
    </source>
</reference>
<dbReference type="EMBL" id="AZFQ01000019">
    <property type="protein sequence ID" value="KRL99831.1"/>
    <property type="molecule type" value="Genomic_DNA"/>
</dbReference>
<dbReference type="SUPFAM" id="SSF47807">
    <property type="entry name" value="5' to 3' exonuclease, C-terminal subdomain"/>
    <property type="match status" value="1"/>
</dbReference>